<name>A0AAN7PUP9_9COLE</name>
<gene>
    <name evidence="1" type="ORF">RN001_012699</name>
</gene>
<dbReference type="Proteomes" id="UP001353858">
    <property type="component" value="Unassembled WGS sequence"/>
</dbReference>
<accession>A0AAN7PUP9</accession>
<dbReference type="AlphaFoldDB" id="A0AAN7PUP9"/>
<proteinExistence type="predicted"/>
<evidence type="ECO:0000313" key="1">
    <source>
        <dbReference type="EMBL" id="KAK4876277.1"/>
    </source>
</evidence>
<keyword evidence="2" id="KW-1185">Reference proteome</keyword>
<dbReference type="EMBL" id="JARPUR010000005">
    <property type="protein sequence ID" value="KAK4876277.1"/>
    <property type="molecule type" value="Genomic_DNA"/>
</dbReference>
<evidence type="ECO:0000313" key="2">
    <source>
        <dbReference type="Proteomes" id="UP001353858"/>
    </source>
</evidence>
<protein>
    <submittedName>
        <fullName evidence="1">Uncharacterized protein</fullName>
    </submittedName>
</protein>
<comment type="caution">
    <text evidence="1">The sequence shown here is derived from an EMBL/GenBank/DDBJ whole genome shotgun (WGS) entry which is preliminary data.</text>
</comment>
<sequence>MNLYCIADFITNVISGFAEIVLISDGCNYQNRNRVLSSELSNITVEKNINIVQLFLEKGHTMMEDDSVHSTLEALFKPPICSPEDYINICVSLGRNSLIKCFKLITPSLKTMKIKSVTSRLSGLVGELEIP</sequence>
<organism evidence="1 2">
    <name type="scientific">Aquatica leii</name>
    <dbReference type="NCBI Taxonomy" id="1421715"/>
    <lineage>
        <taxon>Eukaryota</taxon>
        <taxon>Metazoa</taxon>
        <taxon>Ecdysozoa</taxon>
        <taxon>Arthropoda</taxon>
        <taxon>Hexapoda</taxon>
        <taxon>Insecta</taxon>
        <taxon>Pterygota</taxon>
        <taxon>Neoptera</taxon>
        <taxon>Endopterygota</taxon>
        <taxon>Coleoptera</taxon>
        <taxon>Polyphaga</taxon>
        <taxon>Elateriformia</taxon>
        <taxon>Elateroidea</taxon>
        <taxon>Lampyridae</taxon>
        <taxon>Luciolinae</taxon>
        <taxon>Aquatica</taxon>
    </lineage>
</organism>
<reference evidence="2" key="1">
    <citation type="submission" date="2023-01" db="EMBL/GenBank/DDBJ databases">
        <title>Key to firefly adult light organ development and bioluminescence: homeobox transcription factors regulate luciferase expression and transportation to peroxisome.</title>
        <authorList>
            <person name="Fu X."/>
        </authorList>
    </citation>
    <scope>NUCLEOTIDE SEQUENCE [LARGE SCALE GENOMIC DNA]</scope>
</reference>